<evidence type="ECO:0000256" key="6">
    <source>
        <dbReference type="ARBA" id="ARBA00022842"/>
    </source>
</evidence>
<dbReference type="InterPro" id="IPR002716">
    <property type="entry name" value="PIN_dom"/>
</dbReference>
<evidence type="ECO:0000256" key="8">
    <source>
        <dbReference type="SAM" id="MobiDB-lite"/>
    </source>
</evidence>
<evidence type="ECO:0000313" key="10">
    <source>
        <dbReference type="EMBL" id="CCI54592.1"/>
    </source>
</evidence>
<dbReference type="STRING" id="1193518.BN13_770029"/>
<dbReference type="AlphaFoldDB" id="A0A077MGL3"/>
<evidence type="ECO:0000256" key="4">
    <source>
        <dbReference type="ARBA" id="ARBA00022723"/>
    </source>
</evidence>
<organism evidence="10 11">
    <name type="scientific">Nostocoides jenkinsii Ben 74</name>
    <dbReference type="NCBI Taxonomy" id="1193518"/>
    <lineage>
        <taxon>Bacteria</taxon>
        <taxon>Bacillati</taxon>
        <taxon>Actinomycetota</taxon>
        <taxon>Actinomycetes</taxon>
        <taxon>Micrococcales</taxon>
        <taxon>Intrasporangiaceae</taxon>
        <taxon>Nostocoides</taxon>
    </lineage>
</organism>
<keyword evidence="2" id="KW-1277">Toxin-antitoxin system</keyword>
<dbReference type="InterPro" id="IPR029060">
    <property type="entry name" value="PIN-like_dom_sf"/>
</dbReference>
<accession>A0A077MGL3</accession>
<evidence type="ECO:0000256" key="5">
    <source>
        <dbReference type="ARBA" id="ARBA00022801"/>
    </source>
</evidence>
<name>A0A077MGL3_9MICO</name>
<dbReference type="Pfam" id="PF01850">
    <property type="entry name" value="PIN"/>
    <property type="match status" value="1"/>
</dbReference>
<gene>
    <name evidence="10" type="ORF">BN13_770029</name>
</gene>
<keyword evidence="3" id="KW-0540">Nuclease</keyword>
<dbReference type="EMBL" id="CAJC01000191">
    <property type="protein sequence ID" value="CCI54592.1"/>
    <property type="molecule type" value="Genomic_DNA"/>
</dbReference>
<evidence type="ECO:0000256" key="3">
    <source>
        <dbReference type="ARBA" id="ARBA00022722"/>
    </source>
</evidence>
<comment type="cofactor">
    <cofactor evidence="1">
        <name>Mg(2+)</name>
        <dbReference type="ChEBI" id="CHEBI:18420"/>
    </cofactor>
</comment>
<dbReference type="CDD" id="cd18732">
    <property type="entry name" value="PIN_MtVapC4-C5_like"/>
    <property type="match status" value="1"/>
</dbReference>
<reference evidence="10 11" key="1">
    <citation type="journal article" date="2013" name="ISME J.">
        <title>A metabolic model for members of the genus Tetrasphaera involved in enhanced biological phosphorus removal.</title>
        <authorList>
            <person name="Kristiansen R."/>
            <person name="Nguyen H.T.T."/>
            <person name="Saunders A.M."/>
            <person name="Nielsen J.L."/>
            <person name="Wimmer R."/>
            <person name="Le V.Q."/>
            <person name="McIlroy S.J."/>
            <person name="Petrovski S."/>
            <person name="Seviour R.J."/>
            <person name="Calteau A."/>
            <person name="Nielsen K.L."/>
            <person name="Nielsen P.H."/>
        </authorList>
    </citation>
    <scope>NUCLEOTIDE SEQUENCE [LARGE SCALE GENOMIC DNA]</scope>
    <source>
        <strain evidence="10 11">Ben 74</strain>
    </source>
</reference>
<dbReference type="Proteomes" id="UP000035720">
    <property type="component" value="Unassembled WGS sequence"/>
</dbReference>
<dbReference type="GO" id="GO:0004518">
    <property type="term" value="F:nuclease activity"/>
    <property type="evidence" value="ECO:0007669"/>
    <property type="project" value="UniProtKB-KW"/>
</dbReference>
<dbReference type="InterPro" id="IPR050556">
    <property type="entry name" value="Type_II_TA_system_RNase"/>
</dbReference>
<dbReference type="SUPFAM" id="SSF88723">
    <property type="entry name" value="PIN domain-like"/>
    <property type="match status" value="1"/>
</dbReference>
<keyword evidence="5" id="KW-0378">Hydrolase</keyword>
<keyword evidence="4" id="KW-0479">Metal-binding</keyword>
<feature type="region of interest" description="Disordered" evidence="8">
    <location>
        <begin position="168"/>
        <end position="203"/>
    </location>
</feature>
<feature type="domain" description="PIN" evidence="9">
    <location>
        <begin position="28"/>
        <end position="126"/>
    </location>
</feature>
<dbReference type="Gene3D" id="3.40.50.1010">
    <property type="entry name" value="5'-nuclease"/>
    <property type="match status" value="1"/>
</dbReference>
<proteinExistence type="inferred from homology"/>
<dbReference type="RefSeq" id="WP_235434032.1">
    <property type="nucleotide sequence ID" value="NZ_HF571038.1"/>
</dbReference>
<comment type="caution">
    <text evidence="10">The sequence shown here is derived from an EMBL/GenBank/DDBJ whole genome shotgun (WGS) entry which is preliminary data.</text>
</comment>
<sequence length="227" mass="23827">MTAPDGSGLLDTNMVINLSHVDPDDLPEVPVICAITLAELSFGPLVTAKPTERAHRQQVLQLTEASFDPLPFDAGAARSFGAVAASLRASGRKPSARGYDALIAAVAISQGMPLHTANPDDFAHIEGGWISDPFGAAIPKPPWTSRDPRLVIRAGRVEFGWLSGAIHGKPTARKPPKAPGSGTGWESDTPQGGLVECQDTPGSCNPETCKVARQIWSEGLQGSGFSK</sequence>
<keyword evidence="6" id="KW-0460">Magnesium</keyword>
<evidence type="ECO:0000256" key="1">
    <source>
        <dbReference type="ARBA" id="ARBA00001946"/>
    </source>
</evidence>
<protein>
    <submittedName>
        <fullName evidence="10">PilT protein domain protein (Modular protein)</fullName>
    </submittedName>
</protein>
<evidence type="ECO:0000259" key="9">
    <source>
        <dbReference type="Pfam" id="PF01850"/>
    </source>
</evidence>
<dbReference type="PANTHER" id="PTHR33653:SF1">
    <property type="entry name" value="RIBONUCLEASE VAPC2"/>
    <property type="match status" value="1"/>
</dbReference>
<evidence type="ECO:0000313" key="11">
    <source>
        <dbReference type="Proteomes" id="UP000035720"/>
    </source>
</evidence>
<dbReference type="GO" id="GO:0016787">
    <property type="term" value="F:hydrolase activity"/>
    <property type="evidence" value="ECO:0007669"/>
    <property type="project" value="UniProtKB-KW"/>
</dbReference>
<evidence type="ECO:0000256" key="2">
    <source>
        <dbReference type="ARBA" id="ARBA00022649"/>
    </source>
</evidence>
<comment type="similarity">
    <text evidence="7">Belongs to the PINc/VapC protein family.</text>
</comment>
<evidence type="ECO:0000256" key="7">
    <source>
        <dbReference type="ARBA" id="ARBA00038093"/>
    </source>
</evidence>
<dbReference type="PANTHER" id="PTHR33653">
    <property type="entry name" value="RIBONUCLEASE VAPC2"/>
    <property type="match status" value="1"/>
</dbReference>
<dbReference type="GO" id="GO:0046872">
    <property type="term" value="F:metal ion binding"/>
    <property type="evidence" value="ECO:0007669"/>
    <property type="project" value="UniProtKB-KW"/>
</dbReference>
<keyword evidence="11" id="KW-1185">Reference proteome</keyword>